<dbReference type="OrthoDB" id="6270916at2759"/>
<proteinExistence type="predicted"/>
<dbReference type="Pfam" id="PF00130">
    <property type="entry name" value="C1_1"/>
    <property type="match status" value="1"/>
</dbReference>
<feature type="compositionally biased region" description="Low complexity" evidence="3">
    <location>
        <begin position="208"/>
        <end position="221"/>
    </location>
</feature>
<dbReference type="CDD" id="cd00029">
    <property type="entry name" value="C1"/>
    <property type="match status" value="1"/>
</dbReference>
<name>A0A9P3GA19_9APHY</name>
<evidence type="ECO:0000259" key="4">
    <source>
        <dbReference type="PROSITE" id="PS50081"/>
    </source>
</evidence>
<feature type="compositionally biased region" description="Acidic residues" evidence="3">
    <location>
        <begin position="139"/>
        <end position="149"/>
    </location>
</feature>
<comment type="caution">
    <text evidence="5">The sequence shown here is derived from an EMBL/GenBank/DDBJ whole genome shotgun (WGS) entry which is preliminary data.</text>
</comment>
<keyword evidence="6" id="KW-1185">Reference proteome</keyword>
<evidence type="ECO:0000256" key="1">
    <source>
        <dbReference type="ARBA" id="ARBA00022723"/>
    </source>
</evidence>
<dbReference type="PROSITE" id="PS50081">
    <property type="entry name" value="ZF_DAG_PE_2"/>
    <property type="match status" value="1"/>
</dbReference>
<feature type="region of interest" description="Disordered" evidence="3">
    <location>
        <begin position="19"/>
        <end position="75"/>
    </location>
</feature>
<evidence type="ECO:0000256" key="3">
    <source>
        <dbReference type="SAM" id="MobiDB-lite"/>
    </source>
</evidence>
<protein>
    <recommendedName>
        <fullName evidence="4">Phorbol-ester/DAG-type domain-containing protein</fullName>
    </recommendedName>
</protein>
<feature type="region of interest" description="Disordered" evidence="3">
    <location>
        <begin position="191"/>
        <end position="227"/>
    </location>
</feature>
<feature type="region of interest" description="Disordered" evidence="3">
    <location>
        <begin position="125"/>
        <end position="153"/>
    </location>
</feature>
<dbReference type="Proteomes" id="UP000703269">
    <property type="component" value="Unassembled WGS sequence"/>
</dbReference>
<evidence type="ECO:0000313" key="5">
    <source>
        <dbReference type="EMBL" id="GJE90812.1"/>
    </source>
</evidence>
<dbReference type="Gene3D" id="3.30.60.20">
    <property type="match status" value="1"/>
</dbReference>
<evidence type="ECO:0000256" key="2">
    <source>
        <dbReference type="ARBA" id="ARBA00022833"/>
    </source>
</evidence>
<feature type="compositionally biased region" description="Low complexity" evidence="3">
    <location>
        <begin position="50"/>
        <end position="68"/>
    </location>
</feature>
<feature type="region of interest" description="Disordered" evidence="3">
    <location>
        <begin position="329"/>
        <end position="349"/>
    </location>
</feature>
<keyword evidence="1" id="KW-0479">Metal-binding</keyword>
<accession>A0A9P3GA19</accession>
<gene>
    <name evidence="5" type="ORF">PsYK624_069560</name>
</gene>
<dbReference type="EMBL" id="BPQB01000018">
    <property type="protein sequence ID" value="GJE90812.1"/>
    <property type="molecule type" value="Genomic_DNA"/>
</dbReference>
<evidence type="ECO:0000313" key="6">
    <source>
        <dbReference type="Proteomes" id="UP000703269"/>
    </source>
</evidence>
<dbReference type="InterPro" id="IPR002219">
    <property type="entry name" value="PKC_DAG/PE"/>
</dbReference>
<organism evidence="5 6">
    <name type="scientific">Phanerochaete sordida</name>
    <dbReference type="NCBI Taxonomy" id="48140"/>
    <lineage>
        <taxon>Eukaryota</taxon>
        <taxon>Fungi</taxon>
        <taxon>Dikarya</taxon>
        <taxon>Basidiomycota</taxon>
        <taxon>Agaricomycotina</taxon>
        <taxon>Agaricomycetes</taxon>
        <taxon>Polyporales</taxon>
        <taxon>Phanerochaetaceae</taxon>
        <taxon>Phanerochaete</taxon>
    </lineage>
</organism>
<dbReference type="InterPro" id="IPR046349">
    <property type="entry name" value="C1-like_sf"/>
</dbReference>
<dbReference type="SMART" id="SM00109">
    <property type="entry name" value="C1"/>
    <property type="match status" value="2"/>
</dbReference>
<keyword evidence="2" id="KW-0862">Zinc</keyword>
<dbReference type="GO" id="GO:0046872">
    <property type="term" value="F:metal ion binding"/>
    <property type="evidence" value="ECO:0007669"/>
    <property type="project" value="UniProtKB-KW"/>
</dbReference>
<sequence length="2328" mass="259760">MDSTPMLRIDTDISQDEFDALNDPFASPNAPPAGRDRARSISQTLLPQLRLSMDRSSSSRPSDAGSERPTMSLGMEKARNESRKLLAHILAQLEARSMPPPLFEGADARAVQGKKGIAAVVRSFSGKGKAADAKQANANDDDDSDEDYDPADRPAFFTDGTLKLMGQLRDTLHISLTNNWDIFSGDNIGLKPGRNNSFEKPRRKRRLSSQGRSRSRSASPSRFDEGPAQAPELLSQCIAILSSVIVKDCRFRVYTTNLKKPPHTLQLVTLDVAQILLHMHRDEPRILSRIGFSLIPAFQSFPLSMHARLLQFFEEGVLGGMLESLQKLQGKDAASSPTNAETPDDEPPVVSITVEEVQDEFSHNDRWKRWSKRATVQNPGYQSSSAPEQDIAVYYLASLVEPLLSAILENVELFPGPKRITDPKLTTDPKLAADPKRFIDPSRVIHRFHRLFTRLTQEKPDVYLDVLGVIAYHSPKSRYAATSLLLTYWPKSVGHVIVSRPLSKILHATDPASDRHRSSVTRRSLSGAVDHPYAHQFVPWRFVRPPSSFGMFDEFAPNRCRACADAIEGFGLLCPFCMCAVHFDCYDYPEGSFFTEYALQSDPNIQKVAVHRFCHILPSRHGDKTLTVRKEQHVFRLVNTFSMSLCCLCATPLWGTVMQGYKCGACHLFVHPSCLAEADNKLPRCREVNVDSSFMTISYAALRQSFIEHYRDFIWTESEVETATHEEVTVLFSTLWNQLQILNNGMALGSVVITLDHTSDSEEMEDFELHQLVDLYEDRLSSGQLPVSSALQDFLSENNLRAPAHLAYFDWNALAFIASVAKLPPASEGDGGDPSALLSVSAAGAPPDDEPPYPYEAASLAHVRDRLGDALGLQRDAPARALLVHLHHLGLLERHDAAPVLLADGADAERVQVCFPLPFGFDITLEVETLVATVEACLGDIHLSVNEVGLLLLVRRFWPNGVLSDYSFRRLAKAILSWILSEDGNLALILREYVARGKDLPGVRSGEAQAWPTQSLSRPTATITASNGGDYVASRKALLQSYATPWMLALHDLDVTAYANILYDLLFEYAEEGAYTDPFVLGEGRETQDKARKKRAVEVGDRFLRAMIKISQASIAFTAFDELFQRWLESMQDAGGYEVAVPALPRLFTREDGSSRHSLVFDGRSSMGDLAGLANVNPLQSLMTVSFASRDGYQRGLRWLCVFAASGVDIPLPLFYQFAGEAPRFRATLDDCLVLARACLYAAWLRSIGRQELQAVAGMLHEYLAQELVAKLWAGESGDVLTFIRMSLAMCLLLYGCDRHYIISLDFVKKEEVDHLPSRRKIGSRASTMTDPIIVDLKLMNAVKLYVEQHVDELSCMLAKFLNAFVNETQLVESYEVDNFILRNCVALSACMWDFYAIQVPELSLKRSALFVRVMAVDSQPLLALLRAHHKHEDWEVRLETILRLFRIILDVTSPAFGVHDRQWGPSVVEVFQQFFSTLWTEEKEEVRLAVDTWSQTLLPAHHDAIARCWNEALSKLPVAEKLKLVNFLCQLRPHFPSWKVLSWDTIIEALLESEFITKNGPLENGRLSFYGISTNDGDDDHVSDPDSALLRVALLSLSLRMVADGIAIETFSLLKLKRQLLLTFGYDDVSLVPSTNGHTFYVQFRGFDMLPPTAIPCLADLMVVLDSAQSYDVASAAMGGPDVDDDTSYSLLIGSVFVDVLIDLAIHLEELASIPPLALKNLLKAMVIAMQKHDFESQPLRHLHSELRKAMRCVLMTFSDDDHLSLELRQLSLSACQVSITRWPGIMGVFVYDAIEIVTRVMVALHYEEHPEDSLVIQSRLFLDHVLTMFYGRGILNVLFKRVLTVDFFKTLNKALSAKSVAAGQPSLRDALLYDTLSRAQNNDGDSYQLVLDNINMYIELVHHSSYTLDIMQFVGSSLTSIAHKIGDWPVDTFDASSLLLIPALLIQHNKSHSRDLISQVGTIIHMLLGRCRFSYTSLSRILQVTAALYRKADVSGGGVAPNLVLVAFLESVSEILTSKNKPISTSFSAALELVTSDVGLACIARQSFFQLAEDSLQYLHSYNTMSPWHQDFVTCQWAAKIVLRAAEENIEIIRHLENSPLTVRTWNMIILAALSATKSPNPSILLQYFHAFVLVYYNSLEPLQAIASEYQGLGDIESSHISRAYVGIKLWLLVVLKTLESSPRTPGEESGDIANAHQCRTIWNELWPPFEAVVVNLMHTNGAANALLLASSSVADLFLFLHHTRIVLSLESSSQVSLLTRLQSNSRLESKIARVLRLLTEPPPDHPTEYYISQIAAEISAEEKLEAARLQESMKPAWDRGRRVAS</sequence>
<dbReference type="SUPFAM" id="SSF57889">
    <property type="entry name" value="Cysteine-rich domain"/>
    <property type="match status" value="2"/>
</dbReference>
<reference evidence="5 6" key="1">
    <citation type="submission" date="2021-08" db="EMBL/GenBank/DDBJ databases">
        <title>Draft Genome Sequence of Phanerochaete sordida strain YK-624.</title>
        <authorList>
            <person name="Mori T."/>
            <person name="Dohra H."/>
            <person name="Suzuki T."/>
            <person name="Kawagishi H."/>
            <person name="Hirai H."/>
        </authorList>
    </citation>
    <scope>NUCLEOTIDE SEQUENCE [LARGE SCALE GENOMIC DNA]</scope>
    <source>
        <strain evidence="5 6">YK-624</strain>
    </source>
</reference>
<feature type="domain" description="Phorbol-ester/DAG-type" evidence="4">
    <location>
        <begin position="632"/>
        <end position="685"/>
    </location>
</feature>